<feature type="non-terminal residue" evidence="27">
    <location>
        <position position="1"/>
    </location>
</feature>
<evidence type="ECO:0000256" key="22">
    <source>
        <dbReference type="PIRSR" id="PIRSR000615-2"/>
    </source>
</evidence>
<keyword evidence="13" id="KW-1133">Transmembrane helix</keyword>
<dbReference type="PROSITE" id="PS00107">
    <property type="entry name" value="PROTEIN_KINASE_ATP"/>
    <property type="match status" value="1"/>
</dbReference>
<dbReference type="GO" id="GO:0005886">
    <property type="term" value="C:plasma membrane"/>
    <property type="evidence" value="ECO:0000318"/>
    <property type="project" value="GO_Central"/>
</dbReference>
<evidence type="ECO:0000256" key="21">
    <source>
        <dbReference type="PIRSR" id="PIRSR000615-1"/>
    </source>
</evidence>
<protein>
    <recommendedName>
        <fullName evidence="25">Tyrosine-protein kinase receptor</fullName>
        <ecNumber evidence="25">2.7.10.1</ecNumber>
    </recommendedName>
</protein>
<evidence type="ECO:0000256" key="8">
    <source>
        <dbReference type="ARBA" id="ARBA00022729"/>
    </source>
</evidence>
<evidence type="ECO:0000256" key="23">
    <source>
        <dbReference type="PIRSR" id="PIRSR000615-3"/>
    </source>
</evidence>
<dbReference type="FunFam" id="3.30.200.20:FF:000026">
    <property type="entry name" value="Tyrosine-protein kinase receptor"/>
    <property type="match status" value="1"/>
</dbReference>
<evidence type="ECO:0000256" key="1">
    <source>
        <dbReference type="ARBA" id="ARBA00001936"/>
    </source>
</evidence>
<feature type="binding site" evidence="22">
    <location>
        <begin position="93"/>
        <end position="99"/>
    </location>
    <ligand>
        <name>ATP</name>
        <dbReference type="ChEBI" id="CHEBI:30616"/>
    </ligand>
</feature>
<dbReference type="PIRSF" id="PIRSF000615">
    <property type="entry name" value="TyrPK_CSF1-R"/>
    <property type="match status" value="1"/>
</dbReference>
<dbReference type="AlphaFoldDB" id="B3RT14"/>
<evidence type="ECO:0000256" key="24">
    <source>
        <dbReference type="PROSITE-ProRule" id="PRU10141"/>
    </source>
</evidence>
<dbReference type="Proteomes" id="UP000009022">
    <property type="component" value="Unassembled WGS sequence"/>
</dbReference>
<evidence type="ECO:0000259" key="26">
    <source>
        <dbReference type="PROSITE" id="PS50011"/>
    </source>
</evidence>
<dbReference type="EMBL" id="DS985243">
    <property type="protein sequence ID" value="EDV27146.1"/>
    <property type="molecule type" value="Genomic_DNA"/>
</dbReference>
<organism evidence="27 28">
    <name type="scientific">Trichoplax adhaerens</name>
    <name type="common">Trichoplax reptans</name>
    <dbReference type="NCBI Taxonomy" id="10228"/>
    <lineage>
        <taxon>Eukaryota</taxon>
        <taxon>Metazoa</taxon>
        <taxon>Placozoa</taxon>
        <taxon>Uniplacotomia</taxon>
        <taxon>Trichoplacea</taxon>
        <taxon>Trichoplacidae</taxon>
        <taxon>Trichoplax</taxon>
    </lineage>
</organism>
<gene>
    <name evidence="27" type="ORF">TRIADDRAFT_12208</name>
</gene>
<evidence type="ECO:0000256" key="6">
    <source>
        <dbReference type="ARBA" id="ARBA00022692"/>
    </source>
</evidence>
<evidence type="ECO:0000256" key="9">
    <source>
        <dbReference type="ARBA" id="ARBA00022737"/>
    </source>
</evidence>
<proteinExistence type="inferred from homology"/>
<keyword evidence="8" id="KW-0732">Signal</keyword>
<keyword evidence="17 25" id="KW-0675">Receptor</keyword>
<comment type="similarity">
    <text evidence="25">Belongs to the protein kinase superfamily. Tyr protein kinase family. Insulin receptor subfamily.</text>
</comment>
<dbReference type="STRING" id="10228.B3RT14"/>
<keyword evidence="19" id="KW-0464">Manganese</keyword>
<dbReference type="InterPro" id="IPR001245">
    <property type="entry name" value="Ser-Thr/Tyr_kinase_cat_dom"/>
</dbReference>
<feature type="domain" description="Protein kinase" evidence="26">
    <location>
        <begin position="12"/>
        <end position="281"/>
    </location>
</feature>
<keyword evidence="3 25" id="KW-0597">Phosphoprotein</keyword>
<dbReference type="OMA" id="MCERIEF"/>
<dbReference type="GO" id="GO:0046872">
    <property type="term" value="F:metal ion binding"/>
    <property type="evidence" value="ECO:0007669"/>
    <property type="project" value="UniProtKB-KW"/>
</dbReference>
<feature type="non-terminal residue" evidence="27">
    <location>
        <position position="295"/>
    </location>
</feature>
<dbReference type="PANTHER" id="PTHR24416:SF525">
    <property type="entry name" value="INSULIN-LIKE RECEPTOR"/>
    <property type="match status" value="1"/>
</dbReference>
<keyword evidence="12 22" id="KW-0067">ATP-binding</keyword>
<dbReference type="SUPFAM" id="SSF56112">
    <property type="entry name" value="Protein kinase-like (PK-like)"/>
    <property type="match status" value="1"/>
</dbReference>
<keyword evidence="5" id="KW-0165">Cleavage on pair of basic residues</keyword>
<dbReference type="Gene3D" id="3.30.200.20">
    <property type="entry name" value="Phosphorylase Kinase, domain 1"/>
    <property type="match status" value="1"/>
</dbReference>
<keyword evidence="9" id="KW-0677">Repeat</keyword>
<comment type="catalytic activity">
    <reaction evidence="20 25">
        <text>L-tyrosyl-[protein] + ATP = O-phospho-L-tyrosyl-[protein] + ADP + H(+)</text>
        <dbReference type="Rhea" id="RHEA:10596"/>
        <dbReference type="Rhea" id="RHEA-COMP:10136"/>
        <dbReference type="Rhea" id="RHEA-COMP:20101"/>
        <dbReference type="ChEBI" id="CHEBI:15378"/>
        <dbReference type="ChEBI" id="CHEBI:30616"/>
        <dbReference type="ChEBI" id="CHEBI:46858"/>
        <dbReference type="ChEBI" id="CHEBI:61978"/>
        <dbReference type="ChEBI" id="CHEBI:456216"/>
        <dbReference type="EC" id="2.7.10.1"/>
    </reaction>
</comment>
<evidence type="ECO:0000256" key="15">
    <source>
        <dbReference type="ARBA" id="ARBA00023137"/>
    </source>
</evidence>
<dbReference type="InterPro" id="IPR002011">
    <property type="entry name" value="Tyr_kinase_rcpt_2_CS"/>
</dbReference>
<dbReference type="InterPro" id="IPR011009">
    <property type="entry name" value="Kinase-like_dom_sf"/>
</dbReference>
<dbReference type="InterPro" id="IPR008266">
    <property type="entry name" value="Tyr_kinase_AS"/>
</dbReference>
<evidence type="ECO:0000256" key="7">
    <source>
        <dbReference type="ARBA" id="ARBA00022723"/>
    </source>
</evidence>
<evidence type="ECO:0000313" key="28">
    <source>
        <dbReference type="Proteomes" id="UP000009022"/>
    </source>
</evidence>
<keyword evidence="4" id="KW-0808">Transferase</keyword>
<dbReference type="CTD" id="6752355"/>
<evidence type="ECO:0000256" key="17">
    <source>
        <dbReference type="ARBA" id="ARBA00023170"/>
    </source>
</evidence>
<keyword evidence="23" id="KW-0460">Magnesium</keyword>
<evidence type="ECO:0000256" key="3">
    <source>
        <dbReference type="ARBA" id="ARBA00022553"/>
    </source>
</evidence>
<evidence type="ECO:0000256" key="18">
    <source>
        <dbReference type="ARBA" id="ARBA00023180"/>
    </source>
</evidence>
<dbReference type="InterPro" id="IPR017441">
    <property type="entry name" value="Protein_kinase_ATP_BS"/>
</dbReference>
<evidence type="ECO:0000313" key="27">
    <source>
        <dbReference type="EMBL" id="EDV27146.1"/>
    </source>
</evidence>
<reference evidence="27 28" key="1">
    <citation type="journal article" date="2008" name="Nature">
        <title>The Trichoplax genome and the nature of placozoans.</title>
        <authorList>
            <person name="Srivastava M."/>
            <person name="Begovic E."/>
            <person name="Chapman J."/>
            <person name="Putnam N.H."/>
            <person name="Hellsten U."/>
            <person name="Kawashima T."/>
            <person name="Kuo A."/>
            <person name="Mitros T."/>
            <person name="Salamov A."/>
            <person name="Carpenter M.L."/>
            <person name="Signorovitch A.Y."/>
            <person name="Moreno M.A."/>
            <person name="Kamm K."/>
            <person name="Grimwood J."/>
            <person name="Schmutz J."/>
            <person name="Shapiro H."/>
            <person name="Grigoriev I.V."/>
            <person name="Buss L.W."/>
            <person name="Schierwater B."/>
            <person name="Dellaporta S.L."/>
            <person name="Rokhsar D.S."/>
        </authorList>
    </citation>
    <scope>NUCLEOTIDE SEQUENCE [LARGE SCALE GENOMIC DNA]</scope>
    <source>
        <strain evidence="27 28">Grell-BS-1999</strain>
    </source>
</reference>
<dbReference type="OrthoDB" id="546826at2759"/>
<keyword evidence="14" id="KW-0472">Membrane</keyword>
<dbReference type="Pfam" id="PF07714">
    <property type="entry name" value="PK_Tyr_Ser-Thr"/>
    <property type="match status" value="1"/>
</dbReference>
<keyword evidence="18" id="KW-0325">Glycoprotein</keyword>
<dbReference type="InterPro" id="IPR050122">
    <property type="entry name" value="RTK"/>
</dbReference>
<keyword evidence="11" id="KW-0418">Kinase</keyword>
<dbReference type="HOGENOM" id="CLU_000288_7_40_1"/>
<dbReference type="FunFam" id="1.10.510.10:FF:000528">
    <property type="entry name" value="Tyrosine-protein kinase receptor"/>
    <property type="match status" value="1"/>
</dbReference>
<accession>B3RT14</accession>
<dbReference type="GO" id="GO:0007169">
    <property type="term" value="P:cell surface receptor protein tyrosine kinase signaling pathway"/>
    <property type="evidence" value="ECO:0000318"/>
    <property type="project" value="GO_Central"/>
</dbReference>
<keyword evidence="7 23" id="KW-0479">Metal-binding</keyword>
<feature type="binding site" evidence="22">
    <location>
        <begin position="19"/>
        <end position="26"/>
    </location>
    <ligand>
        <name>ATP</name>
        <dbReference type="ChEBI" id="CHEBI:30616"/>
    </ligand>
</feature>
<evidence type="ECO:0000256" key="14">
    <source>
        <dbReference type="ARBA" id="ARBA00023136"/>
    </source>
</evidence>
<keyword evidence="6 25" id="KW-0812">Transmembrane</keyword>
<evidence type="ECO:0000256" key="12">
    <source>
        <dbReference type="ARBA" id="ARBA00022840"/>
    </source>
</evidence>
<name>B3RT14_TRIAD</name>
<sequence>IPAIWEFERDKVNLLKELGKGAFGMVYLGEAHGIIHGESKTKVAVKTVNEKATFLQRQEFLNEACIMTQFDCNHVVRLLGIVSQGIPPLVIMELMACGDLKNYLRSLREDADSADYPNPNRPSDIHFHKMAAEIADGMLYLGDKKFVHRDLAARNCMVNEDLTIFGMTRDVYTSDYYRKGGKGMLPIRWMPPESIRDGVYTSASDVWSYGIVLWEVATLAEQPYPGKSNEDVARYILDGGSIQRPPFCSDKLYHIMAKCTRFQAKMRPKFRTIIDLLLPDLPDTFQDVSYYHSEE</sequence>
<keyword evidence="16" id="KW-1015">Disulfide bond</keyword>
<feature type="binding site" evidence="22 24">
    <location>
        <position position="46"/>
    </location>
    <ligand>
        <name>ATP</name>
        <dbReference type="ChEBI" id="CHEBI:30616"/>
    </ligand>
</feature>
<feature type="binding site" evidence="22">
    <location>
        <position position="154"/>
    </location>
    <ligand>
        <name>ATP</name>
        <dbReference type="ChEBI" id="CHEBI:30616"/>
    </ligand>
</feature>
<keyword evidence="15" id="KW-0829">Tyrosine-protein kinase</keyword>
<comment type="cofactor">
    <cofactor evidence="1">
        <name>Mn(2+)</name>
        <dbReference type="ChEBI" id="CHEBI:29035"/>
    </cofactor>
</comment>
<evidence type="ECO:0000256" key="4">
    <source>
        <dbReference type="ARBA" id="ARBA00022679"/>
    </source>
</evidence>
<dbReference type="GeneID" id="6752355"/>
<feature type="binding site" evidence="23">
    <location>
        <position position="155"/>
    </location>
    <ligand>
        <name>Mg(2+)</name>
        <dbReference type="ChEBI" id="CHEBI:18420"/>
    </ligand>
</feature>
<evidence type="ECO:0000256" key="10">
    <source>
        <dbReference type="ARBA" id="ARBA00022741"/>
    </source>
</evidence>
<dbReference type="EC" id="2.7.10.1" evidence="25"/>
<evidence type="ECO:0000256" key="5">
    <source>
        <dbReference type="ARBA" id="ARBA00022685"/>
    </source>
</evidence>
<dbReference type="PANTHER" id="PTHR24416">
    <property type="entry name" value="TYROSINE-PROTEIN KINASE RECEPTOR"/>
    <property type="match status" value="1"/>
</dbReference>
<dbReference type="PRINTS" id="PR00109">
    <property type="entry name" value="TYRKINASE"/>
</dbReference>
<feature type="active site" description="Proton acceptor" evidence="21">
    <location>
        <position position="150"/>
    </location>
</feature>
<dbReference type="eggNOG" id="KOG4258">
    <property type="taxonomic scope" value="Eukaryota"/>
</dbReference>
<dbReference type="InterPro" id="IPR000719">
    <property type="entry name" value="Prot_kinase_dom"/>
</dbReference>
<evidence type="ECO:0000256" key="11">
    <source>
        <dbReference type="ARBA" id="ARBA00022777"/>
    </source>
</evidence>
<dbReference type="PROSITE" id="PS00239">
    <property type="entry name" value="RECEPTOR_TYR_KIN_II"/>
    <property type="match status" value="1"/>
</dbReference>
<dbReference type="PhylomeDB" id="B3RT14"/>
<evidence type="ECO:0000256" key="13">
    <source>
        <dbReference type="ARBA" id="ARBA00022989"/>
    </source>
</evidence>
<dbReference type="SMART" id="SM00219">
    <property type="entry name" value="TyrKc"/>
    <property type="match status" value="1"/>
</dbReference>
<evidence type="ECO:0000256" key="20">
    <source>
        <dbReference type="ARBA" id="ARBA00051243"/>
    </source>
</evidence>
<dbReference type="InterPro" id="IPR020635">
    <property type="entry name" value="Tyr_kinase_cat_dom"/>
</dbReference>
<evidence type="ECO:0000256" key="25">
    <source>
        <dbReference type="RuleBase" id="RU000312"/>
    </source>
</evidence>
<keyword evidence="28" id="KW-1185">Reference proteome</keyword>
<dbReference type="KEGG" id="tad:TRIADDRAFT_12208"/>
<evidence type="ECO:0000256" key="19">
    <source>
        <dbReference type="ARBA" id="ARBA00023211"/>
    </source>
</evidence>
<dbReference type="GO" id="GO:0005524">
    <property type="term" value="F:ATP binding"/>
    <property type="evidence" value="ECO:0007669"/>
    <property type="project" value="UniProtKB-UniRule"/>
</dbReference>
<dbReference type="PROSITE" id="PS50011">
    <property type="entry name" value="PROTEIN_KINASE_DOM"/>
    <property type="match status" value="1"/>
</dbReference>
<dbReference type="PROSITE" id="PS00109">
    <property type="entry name" value="PROTEIN_KINASE_TYR"/>
    <property type="match status" value="1"/>
</dbReference>
<evidence type="ECO:0000256" key="16">
    <source>
        <dbReference type="ARBA" id="ARBA00023157"/>
    </source>
</evidence>
<dbReference type="RefSeq" id="XP_002111142.1">
    <property type="nucleotide sequence ID" value="XM_002111106.1"/>
</dbReference>
<dbReference type="GO" id="GO:0043235">
    <property type="term" value="C:receptor complex"/>
    <property type="evidence" value="ECO:0000318"/>
    <property type="project" value="GO_Central"/>
</dbReference>
<evidence type="ECO:0000256" key="2">
    <source>
        <dbReference type="ARBA" id="ARBA00004479"/>
    </source>
</evidence>
<dbReference type="Gene3D" id="1.10.510.10">
    <property type="entry name" value="Transferase(Phosphotransferase) domain 1"/>
    <property type="match status" value="1"/>
</dbReference>
<dbReference type="InParanoid" id="B3RT14"/>
<dbReference type="GO" id="GO:0004714">
    <property type="term" value="F:transmembrane receptor protein tyrosine kinase activity"/>
    <property type="evidence" value="ECO:0000318"/>
    <property type="project" value="GO_Central"/>
</dbReference>
<comment type="subcellular location">
    <subcellularLocation>
        <location evidence="2">Membrane</location>
        <topology evidence="2">Single-pass type I membrane protein</topology>
    </subcellularLocation>
</comment>
<keyword evidence="10 22" id="KW-0547">Nucleotide-binding</keyword>